<protein>
    <submittedName>
        <fullName evidence="1">Uncharacterized protein</fullName>
    </submittedName>
</protein>
<feature type="non-terminal residue" evidence="1">
    <location>
        <position position="1"/>
    </location>
</feature>
<dbReference type="EMBL" id="JBJQND010000003">
    <property type="protein sequence ID" value="KAL3882716.1"/>
    <property type="molecule type" value="Genomic_DNA"/>
</dbReference>
<dbReference type="AlphaFoldDB" id="A0ABD3XAW9"/>
<evidence type="ECO:0000313" key="1">
    <source>
        <dbReference type="EMBL" id="KAL3882716.1"/>
    </source>
</evidence>
<keyword evidence="2" id="KW-1185">Reference proteome</keyword>
<reference evidence="1 2" key="1">
    <citation type="submission" date="2024-11" db="EMBL/GenBank/DDBJ databases">
        <title>Chromosome-level genome assembly of the freshwater bivalve Anodonta woodiana.</title>
        <authorList>
            <person name="Chen X."/>
        </authorList>
    </citation>
    <scope>NUCLEOTIDE SEQUENCE [LARGE SCALE GENOMIC DNA]</scope>
    <source>
        <strain evidence="1">MN2024</strain>
        <tissue evidence="1">Gills</tissue>
    </source>
</reference>
<gene>
    <name evidence="1" type="ORF">ACJMK2_029028</name>
</gene>
<dbReference type="Proteomes" id="UP001634394">
    <property type="component" value="Unassembled WGS sequence"/>
</dbReference>
<organism evidence="1 2">
    <name type="scientific">Sinanodonta woodiana</name>
    <name type="common">Chinese pond mussel</name>
    <name type="synonym">Anodonta woodiana</name>
    <dbReference type="NCBI Taxonomy" id="1069815"/>
    <lineage>
        <taxon>Eukaryota</taxon>
        <taxon>Metazoa</taxon>
        <taxon>Spiralia</taxon>
        <taxon>Lophotrochozoa</taxon>
        <taxon>Mollusca</taxon>
        <taxon>Bivalvia</taxon>
        <taxon>Autobranchia</taxon>
        <taxon>Heteroconchia</taxon>
        <taxon>Palaeoheterodonta</taxon>
        <taxon>Unionida</taxon>
        <taxon>Unionoidea</taxon>
        <taxon>Unionidae</taxon>
        <taxon>Unioninae</taxon>
        <taxon>Sinanodonta</taxon>
    </lineage>
</organism>
<evidence type="ECO:0000313" key="2">
    <source>
        <dbReference type="Proteomes" id="UP001634394"/>
    </source>
</evidence>
<accession>A0ABD3XAW9</accession>
<name>A0ABD3XAW9_SINWO</name>
<proteinExistence type="predicted"/>
<dbReference type="Gene3D" id="3.40.50.300">
    <property type="entry name" value="P-loop containing nucleotide triphosphate hydrolases"/>
    <property type="match status" value="1"/>
</dbReference>
<dbReference type="InterPro" id="IPR027417">
    <property type="entry name" value="P-loop_NTPase"/>
</dbReference>
<comment type="caution">
    <text evidence="1">The sequence shown here is derived from an EMBL/GenBank/DDBJ whole genome shotgun (WGS) entry which is preliminary data.</text>
</comment>
<sequence>YTQENGIAGRDGSRSKDVLYYNTTDLAQRYVDWVINDILKSIKYGRLFLSGYFNVNFQPATVQDCCDGCANYQQTCISK</sequence>